<comment type="caution">
    <text evidence="1">The sequence shown here is derived from an EMBL/GenBank/DDBJ whole genome shotgun (WGS) entry which is preliminary data.</text>
</comment>
<gene>
    <name evidence="1" type="ORF">ACFO1V_01945</name>
</gene>
<dbReference type="RefSeq" id="WP_374831490.1">
    <property type="nucleotide sequence ID" value="NZ_JBHEEZ010000009.1"/>
</dbReference>
<organism evidence="1 2">
    <name type="scientific">Daeguia caeni</name>
    <dbReference type="NCBI Taxonomy" id="439612"/>
    <lineage>
        <taxon>Bacteria</taxon>
        <taxon>Pseudomonadati</taxon>
        <taxon>Pseudomonadota</taxon>
        <taxon>Alphaproteobacteria</taxon>
        <taxon>Hyphomicrobiales</taxon>
        <taxon>Brucellaceae</taxon>
        <taxon>Daeguia</taxon>
    </lineage>
</organism>
<keyword evidence="2" id="KW-1185">Reference proteome</keyword>
<dbReference type="Gene3D" id="1.10.1510.20">
    <property type="entry name" value="Propanediol/glycerol dehydratase, small subunit"/>
    <property type="match status" value="1"/>
</dbReference>
<dbReference type="Proteomes" id="UP001596042">
    <property type="component" value="Unassembled WGS sequence"/>
</dbReference>
<name>A0ABV9H0M3_9HYPH</name>
<reference evidence="2" key="1">
    <citation type="journal article" date="2019" name="Int. J. Syst. Evol. Microbiol.">
        <title>The Global Catalogue of Microorganisms (GCM) 10K type strain sequencing project: providing services to taxonomists for standard genome sequencing and annotation.</title>
        <authorList>
            <consortium name="The Broad Institute Genomics Platform"/>
            <consortium name="The Broad Institute Genome Sequencing Center for Infectious Disease"/>
            <person name="Wu L."/>
            <person name="Ma J."/>
        </authorList>
    </citation>
    <scope>NUCLEOTIDE SEQUENCE [LARGE SCALE GENOMIC DNA]</scope>
    <source>
        <strain evidence="2">CGMCC 1.15731</strain>
    </source>
</reference>
<accession>A0ABV9H0M3</accession>
<sequence length="140" mass="15652">MTSDPRDLYPLSEKAPEKIRTANGLGLSDFTLEAVLAGRVKPDDLAITPETLRMQADIARASGYDRLAENLERAAELAVVPQPLLLDTYELLRPGRAHNAQQLHDRAEELLSAYGARRIAALIHEAAEVYERRGLFTRRF</sequence>
<dbReference type="InterPro" id="IPR003207">
    <property type="entry name" value="Ppandiol/glycerol_DeHydtase_su"/>
</dbReference>
<evidence type="ECO:0000313" key="1">
    <source>
        <dbReference type="EMBL" id="MFC4623999.1"/>
    </source>
</evidence>
<dbReference type="EMBL" id="JBHSEL010000023">
    <property type="protein sequence ID" value="MFC4623999.1"/>
    <property type="molecule type" value="Genomic_DNA"/>
</dbReference>
<proteinExistence type="predicted"/>
<dbReference type="SUPFAM" id="SSF47148">
    <property type="entry name" value="Diol dehydratase, gamma subunit"/>
    <property type="match status" value="1"/>
</dbReference>
<dbReference type="Pfam" id="PF02287">
    <property type="entry name" value="Dehydratase_SU"/>
    <property type="match status" value="1"/>
</dbReference>
<dbReference type="InterPro" id="IPR036091">
    <property type="entry name" value="Prodiol/glycerol_DeHase__sf_su"/>
</dbReference>
<protein>
    <submittedName>
        <fullName evidence="1">Diol dehydratase small subunit</fullName>
    </submittedName>
</protein>
<evidence type="ECO:0000313" key="2">
    <source>
        <dbReference type="Proteomes" id="UP001596042"/>
    </source>
</evidence>